<proteinExistence type="predicted"/>
<dbReference type="GeneID" id="63718640"/>
<evidence type="ECO:0000313" key="2">
    <source>
        <dbReference type="EMBL" id="KYK54043.1"/>
    </source>
</evidence>
<protein>
    <submittedName>
        <fullName evidence="2">Uncharacterized protein</fullName>
    </submittedName>
</protein>
<comment type="caution">
    <text evidence="2">The sequence shown here is derived from an EMBL/GenBank/DDBJ whole genome shotgun (WGS) entry which is preliminary data.</text>
</comment>
<gene>
    <name evidence="2" type="ORF">DCS_05997</name>
</gene>
<organism evidence="2 3">
    <name type="scientific">Drechmeria coniospora</name>
    <name type="common">Nematophagous fungus</name>
    <name type="synonym">Meria coniospora</name>
    <dbReference type="NCBI Taxonomy" id="98403"/>
    <lineage>
        <taxon>Eukaryota</taxon>
        <taxon>Fungi</taxon>
        <taxon>Dikarya</taxon>
        <taxon>Ascomycota</taxon>
        <taxon>Pezizomycotina</taxon>
        <taxon>Sordariomycetes</taxon>
        <taxon>Hypocreomycetidae</taxon>
        <taxon>Hypocreales</taxon>
        <taxon>Ophiocordycipitaceae</taxon>
        <taxon>Drechmeria</taxon>
    </lineage>
</organism>
<dbReference type="AlphaFoldDB" id="A0A151GAC4"/>
<feature type="region of interest" description="Disordered" evidence="1">
    <location>
        <begin position="37"/>
        <end position="64"/>
    </location>
</feature>
<dbReference type="RefSeq" id="XP_040653395.1">
    <property type="nucleotide sequence ID" value="XM_040803291.1"/>
</dbReference>
<dbReference type="EMBL" id="LAYC01000003">
    <property type="protein sequence ID" value="KYK54043.1"/>
    <property type="molecule type" value="Genomic_DNA"/>
</dbReference>
<dbReference type="Proteomes" id="UP000076580">
    <property type="component" value="Chromosome 03"/>
</dbReference>
<sequence length="105" mass="11149">MIALPSTSQPHSSTRFRGLGRRATELGAWQSAVDECDPMPLFQPSGQHKGPRARSSTPTNGNGRYAFSIAETGVVRVPAYLTPSLARGRSGERHSQAGIAPGTMT</sequence>
<accession>A0A151GAC4</accession>
<evidence type="ECO:0000313" key="3">
    <source>
        <dbReference type="Proteomes" id="UP000076580"/>
    </source>
</evidence>
<keyword evidence="3" id="KW-1185">Reference proteome</keyword>
<feature type="region of interest" description="Disordered" evidence="1">
    <location>
        <begin position="86"/>
        <end position="105"/>
    </location>
</feature>
<evidence type="ECO:0000256" key="1">
    <source>
        <dbReference type="SAM" id="MobiDB-lite"/>
    </source>
</evidence>
<name>A0A151GAC4_DRECN</name>
<reference evidence="2 3" key="1">
    <citation type="journal article" date="2016" name="Sci. Rep.">
        <title>Insights into Adaptations to a Near-Obligate Nematode Endoparasitic Lifestyle from the Finished Genome of Drechmeria coniospora.</title>
        <authorList>
            <person name="Zhang L."/>
            <person name="Zhou Z."/>
            <person name="Guo Q."/>
            <person name="Fokkens L."/>
            <person name="Miskei M."/>
            <person name="Pocsi I."/>
            <person name="Zhang W."/>
            <person name="Chen M."/>
            <person name="Wang L."/>
            <person name="Sun Y."/>
            <person name="Donzelli B.G."/>
            <person name="Gibson D.M."/>
            <person name="Nelson D.R."/>
            <person name="Luo J.G."/>
            <person name="Rep M."/>
            <person name="Liu H."/>
            <person name="Yang S."/>
            <person name="Wang J."/>
            <person name="Krasnoff S.B."/>
            <person name="Xu Y."/>
            <person name="Molnar I."/>
            <person name="Lin M."/>
        </authorList>
    </citation>
    <scope>NUCLEOTIDE SEQUENCE [LARGE SCALE GENOMIC DNA]</scope>
    <source>
        <strain evidence="2 3">ARSEF 6962</strain>
    </source>
</reference>
<dbReference type="InParanoid" id="A0A151GAC4"/>